<keyword evidence="1" id="KW-1133">Transmembrane helix</keyword>
<comment type="caution">
    <text evidence="2">The sequence shown here is derived from an EMBL/GenBank/DDBJ whole genome shotgun (WGS) entry which is preliminary data.</text>
</comment>
<protein>
    <submittedName>
        <fullName evidence="2">Uncharacterized protein</fullName>
    </submittedName>
</protein>
<dbReference type="EMBL" id="NHPJ01000030">
    <property type="protein sequence ID" value="OYR58536.1"/>
    <property type="molecule type" value="Genomic_DNA"/>
</dbReference>
<dbReference type="OrthoDB" id="330982at2157"/>
<sequence>MSPTDRSSTRHPGLLIDPPSIASSLGAILALLLFVTGALVAAEYPAVMLAMIASAIGVLTVVRLLSDFTAPESVSRPFGRIIRFGPRRRYRL</sequence>
<feature type="transmembrane region" description="Helical" evidence="1">
    <location>
        <begin position="21"/>
        <end position="40"/>
    </location>
</feature>
<evidence type="ECO:0000313" key="3">
    <source>
        <dbReference type="Proteomes" id="UP000216308"/>
    </source>
</evidence>
<proteinExistence type="predicted"/>
<name>A0A256IQG6_9EURY</name>
<evidence type="ECO:0000313" key="2">
    <source>
        <dbReference type="EMBL" id="OYR58536.1"/>
    </source>
</evidence>
<dbReference type="AlphaFoldDB" id="A0A256IQG6"/>
<dbReference type="Proteomes" id="UP000216308">
    <property type="component" value="Unassembled WGS sequence"/>
</dbReference>
<organism evidence="2 3">
    <name type="scientific">Halorubrum halodurans</name>
    <dbReference type="NCBI Taxonomy" id="1383851"/>
    <lineage>
        <taxon>Archaea</taxon>
        <taxon>Methanobacteriati</taxon>
        <taxon>Methanobacteriota</taxon>
        <taxon>Stenosarchaea group</taxon>
        <taxon>Halobacteria</taxon>
        <taxon>Halobacteriales</taxon>
        <taxon>Haloferacaceae</taxon>
        <taxon>Halorubrum</taxon>
    </lineage>
</organism>
<feature type="transmembrane region" description="Helical" evidence="1">
    <location>
        <begin position="46"/>
        <end position="66"/>
    </location>
</feature>
<keyword evidence="1" id="KW-0472">Membrane</keyword>
<gene>
    <name evidence="2" type="ORF">DJ70_02785</name>
</gene>
<dbReference type="RefSeq" id="WP_094529926.1">
    <property type="nucleotide sequence ID" value="NZ_NHPJ01000030.1"/>
</dbReference>
<accession>A0A256IQG6</accession>
<evidence type="ECO:0000256" key="1">
    <source>
        <dbReference type="SAM" id="Phobius"/>
    </source>
</evidence>
<keyword evidence="1" id="KW-0812">Transmembrane</keyword>
<reference evidence="2 3" key="1">
    <citation type="journal article" date="2014" name="Front. Microbiol.">
        <title>Population and genomic analysis of the genus Halorubrum.</title>
        <authorList>
            <person name="Fullmer M.S."/>
            <person name="Soucy S.M."/>
            <person name="Swithers K.S."/>
            <person name="Makkay A.M."/>
            <person name="Wheeler R."/>
            <person name="Ventosa A."/>
            <person name="Gogarten J.P."/>
            <person name="Papke R.T."/>
        </authorList>
    </citation>
    <scope>NUCLEOTIDE SEQUENCE [LARGE SCALE GENOMIC DNA]</scope>
    <source>
        <strain evidence="2 3">Cb34</strain>
    </source>
</reference>
<keyword evidence="3" id="KW-1185">Reference proteome</keyword>